<evidence type="ECO:0000313" key="1">
    <source>
        <dbReference type="EMBL" id="GAA09893.1"/>
    </source>
</evidence>
<comment type="caution">
    <text evidence="1">The sequence shown here is derived from an EMBL/GenBank/DDBJ whole genome shotgun (WGS) entry which is preliminary data.</text>
</comment>
<proteinExistence type="predicted"/>
<sequence length="47" mass="5657">MHRPLYAKKDLLLNRKLFFAGYILPDATLLLKERKFDTLQKCWKTAF</sequence>
<evidence type="ECO:0000313" key="2">
    <source>
        <dbReference type="Proteomes" id="UP000004319"/>
    </source>
</evidence>
<organism evidence="1 2">
    <name type="scientific">Acetobacter tropicalis NBRC 101654</name>
    <dbReference type="NCBI Taxonomy" id="749388"/>
    <lineage>
        <taxon>Bacteria</taxon>
        <taxon>Pseudomonadati</taxon>
        <taxon>Pseudomonadota</taxon>
        <taxon>Alphaproteobacteria</taxon>
        <taxon>Acetobacterales</taxon>
        <taxon>Acetobacteraceae</taxon>
        <taxon>Acetobacter</taxon>
    </lineage>
</organism>
<accession>F7VHP8</accession>
<name>F7VHP8_9PROT</name>
<protein>
    <submittedName>
        <fullName evidence="1">Uncharacterized protein</fullName>
    </submittedName>
</protein>
<reference evidence="1 2" key="1">
    <citation type="journal article" date="2011" name="Biochem. Biophys. Res. Commun.">
        <title>Increased number of Arginine-based salt bridges contributes to the thermotolerance of thermotolerant acetic acid bacteria, Acetobacter tropicalis SKU1100.</title>
        <authorList>
            <person name="Matsutani M."/>
            <person name="Hirakawa H."/>
            <person name="Nishikura M."/>
            <person name="Soemphol W."/>
            <person name="Ali I.A.I."/>
            <person name="Yakushi T."/>
            <person name="Matsushita K."/>
        </authorList>
    </citation>
    <scope>NUCLEOTIDE SEQUENCE [LARGE SCALE GENOMIC DNA]</scope>
    <source>
        <strain evidence="1 2">NBRC 101654</strain>
    </source>
</reference>
<dbReference type="EMBL" id="BABS01000135">
    <property type="protein sequence ID" value="GAA09893.1"/>
    <property type="molecule type" value="Genomic_DNA"/>
</dbReference>
<gene>
    <name evidence="1" type="ORF">ATPR_2897</name>
</gene>
<dbReference type="Proteomes" id="UP000004319">
    <property type="component" value="Unassembled WGS sequence"/>
</dbReference>
<dbReference type="AlphaFoldDB" id="F7VHP8"/>